<accession>A0AAT9GRJ9</accession>
<dbReference type="GO" id="GO:0005737">
    <property type="term" value="C:cytoplasm"/>
    <property type="evidence" value="ECO:0007669"/>
    <property type="project" value="UniProtKB-SubCell"/>
</dbReference>
<dbReference type="SMART" id="SM00538">
    <property type="entry name" value="POP4"/>
    <property type="match status" value="1"/>
</dbReference>
<dbReference type="InterPro" id="IPR023534">
    <property type="entry name" value="Rof/RNase_P-like"/>
</dbReference>
<dbReference type="RefSeq" id="WP_369609068.1">
    <property type="nucleotide sequence ID" value="NZ_AP031322.1"/>
</dbReference>
<gene>
    <name evidence="6" type="primary">rnp1</name>
    <name evidence="7" type="ORF">SJAV_14240</name>
</gene>
<evidence type="ECO:0000256" key="3">
    <source>
        <dbReference type="ARBA" id="ARBA00022722"/>
    </source>
</evidence>
<proteinExistence type="inferred from homology"/>
<comment type="function">
    <text evidence="6">Part of ribonuclease P, a protein complex that generates mature tRNA molecules by cleaving their 5'-ends.</text>
</comment>
<keyword evidence="4 6" id="KW-0255">Endonuclease</keyword>
<organism evidence="7">
    <name type="scientific">Sulfurisphaera javensis</name>
    <dbReference type="NCBI Taxonomy" id="2049879"/>
    <lineage>
        <taxon>Archaea</taxon>
        <taxon>Thermoproteota</taxon>
        <taxon>Thermoprotei</taxon>
        <taxon>Sulfolobales</taxon>
        <taxon>Sulfolobaceae</taxon>
        <taxon>Sulfurisphaera</taxon>
    </lineage>
</organism>
<comment type="subcellular location">
    <subcellularLocation>
        <location evidence="6">Cytoplasm</location>
    </subcellularLocation>
</comment>
<dbReference type="InterPro" id="IPR002730">
    <property type="entry name" value="Rpp29/RNP1"/>
</dbReference>
<dbReference type="Pfam" id="PF01868">
    <property type="entry name" value="RNase_P-MRP_p29"/>
    <property type="match status" value="1"/>
</dbReference>
<dbReference type="AlphaFoldDB" id="A0AAT9GRJ9"/>
<evidence type="ECO:0000256" key="4">
    <source>
        <dbReference type="ARBA" id="ARBA00022759"/>
    </source>
</evidence>
<keyword evidence="3 6" id="KW-0540">Nuclease</keyword>
<dbReference type="GO" id="GO:0003723">
    <property type="term" value="F:RNA binding"/>
    <property type="evidence" value="ECO:0007669"/>
    <property type="project" value="InterPro"/>
</dbReference>
<dbReference type="EMBL" id="AP031322">
    <property type="protein sequence ID" value="BFH73480.1"/>
    <property type="molecule type" value="Genomic_DNA"/>
</dbReference>
<reference evidence="7" key="1">
    <citation type="submission" date="2024-03" db="EMBL/GenBank/DDBJ databases">
        <title>Complete genome sequence of Sulfurisphaera javensis strain KD-1.</title>
        <authorList>
            <person name="Sakai H."/>
            <person name="Nur N."/>
            <person name="Suwanto A."/>
            <person name="Kurosawa N."/>
        </authorList>
    </citation>
    <scope>NUCLEOTIDE SEQUENCE</scope>
    <source>
        <strain evidence="7">KD-1</strain>
    </source>
</reference>
<evidence type="ECO:0000256" key="5">
    <source>
        <dbReference type="ARBA" id="ARBA00022801"/>
    </source>
</evidence>
<dbReference type="SUPFAM" id="SSF101744">
    <property type="entry name" value="Rof/RNase P subunit-like"/>
    <property type="match status" value="1"/>
</dbReference>
<dbReference type="GO" id="GO:0030677">
    <property type="term" value="C:ribonuclease P complex"/>
    <property type="evidence" value="ECO:0007669"/>
    <property type="project" value="UniProtKB-UniRule"/>
</dbReference>
<dbReference type="KEGG" id="sjv:SJAV_14240"/>
<evidence type="ECO:0000313" key="7">
    <source>
        <dbReference type="EMBL" id="BFH73480.1"/>
    </source>
</evidence>
<sequence length="77" mass="8725">MIDLIGTRIKILGHSDPSLIGREGIVIYESRKTFLIQAGSKRIRVLKDNGIFEFYLNGRSIVLPGSKLVGKLEKRWL</sequence>
<evidence type="ECO:0000256" key="6">
    <source>
        <dbReference type="HAMAP-Rule" id="MF_00754"/>
    </source>
</evidence>
<evidence type="ECO:0000256" key="2">
    <source>
        <dbReference type="ARBA" id="ARBA00022694"/>
    </source>
</evidence>
<keyword evidence="5 6" id="KW-0378">Hydrolase</keyword>
<evidence type="ECO:0000256" key="1">
    <source>
        <dbReference type="ARBA" id="ARBA00022490"/>
    </source>
</evidence>
<name>A0AAT9GRJ9_9CREN</name>
<dbReference type="GO" id="GO:0001682">
    <property type="term" value="P:tRNA 5'-leader removal"/>
    <property type="evidence" value="ECO:0007669"/>
    <property type="project" value="UniProtKB-UniRule"/>
</dbReference>
<dbReference type="GO" id="GO:0004526">
    <property type="term" value="F:ribonuclease P activity"/>
    <property type="evidence" value="ECO:0007669"/>
    <property type="project" value="UniProtKB-UniRule"/>
</dbReference>
<dbReference type="HAMAP" id="MF_00754">
    <property type="entry name" value="RNase_P_1"/>
    <property type="match status" value="1"/>
</dbReference>
<dbReference type="EC" id="3.1.26.5" evidence="6"/>
<dbReference type="Gene3D" id="2.30.30.210">
    <property type="entry name" value="Ribonuclease P/MRP, subunit p29"/>
    <property type="match status" value="1"/>
</dbReference>
<comment type="subunit">
    <text evidence="6">Consists of a catalytic RNA component and at least 4-5 protein subunits.</text>
</comment>
<dbReference type="InterPro" id="IPR036980">
    <property type="entry name" value="RNase_P/MRP_Rpp29_sf"/>
</dbReference>
<dbReference type="InterPro" id="IPR023538">
    <property type="entry name" value="RNP1"/>
</dbReference>
<dbReference type="GeneID" id="92354379"/>
<protein>
    <recommendedName>
        <fullName evidence="6">Ribonuclease P protein component 1</fullName>
        <shortName evidence="6">RNase P component 1</shortName>
        <ecNumber evidence="6">3.1.26.5</ecNumber>
    </recommendedName>
    <alternativeName>
        <fullName evidence="6">Rpp29</fullName>
    </alternativeName>
</protein>
<keyword evidence="2 6" id="KW-0819">tRNA processing</keyword>
<comment type="similarity">
    <text evidence="6">Belongs to the eukaryotic/archaeal RNase P protein component 1 family.</text>
</comment>
<keyword evidence="1 6" id="KW-0963">Cytoplasm</keyword>
<comment type="catalytic activity">
    <reaction evidence="6">
        <text>Endonucleolytic cleavage of RNA, removing 5'-extranucleotides from tRNA precursor.</text>
        <dbReference type="EC" id="3.1.26.5"/>
    </reaction>
</comment>